<proteinExistence type="predicted"/>
<dbReference type="PATRIC" id="fig|56193.3.peg.4382"/>
<dbReference type="Proteomes" id="UP000033874">
    <property type="component" value="Unassembled WGS sequence"/>
</dbReference>
<evidence type="ECO:0000313" key="1">
    <source>
        <dbReference type="EMBL" id="KKW90436.1"/>
    </source>
</evidence>
<organism evidence="1 2">
    <name type="scientific">Sphingobium chungbukense</name>
    <dbReference type="NCBI Taxonomy" id="56193"/>
    <lineage>
        <taxon>Bacteria</taxon>
        <taxon>Pseudomonadati</taxon>
        <taxon>Pseudomonadota</taxon>
        <taxon>Alphaproteobacteria</taxon>
        <taxon>Sphingomonadales</taxon>
        <taxon>Sphingomonadaceae</taxon>
        <taxon>Sphingobium</taxon>
    </lineage>
</organism>
<reference evidence="1 2" key="1">
    <citation type="submission" date="2015-04" db="EMBL/GenBank/DDBJ databases">
        <title>Genome sequence of aromatic hydrocarbons-degrading Sphingobium chungbukense DJ77.</title>
        <authorList>
            <person name="Kim Y.-C."/>
            <person name="Chae J.-C."/>
        </authorList>
    </citation>
    <scope>NUCLEOTIDE SEQUENCE [LARGE SCALE GENOMIC DNA]</scope>
    <source>
        <strain evidence="1 2">DJ77</strain>
    </source>
</reference>
<comment type="caution">
    <text evidence="1">The sequence shown here is derived from an EMBL/GenBank/DDBJ whole genome shotgun (WGS) entry which is preliminary data.</text>
</comment>
<evidence type="ECO:0000313" key="2">
    <source>
        <dbReference type="Proteomes" id="UP000033874"/>
    </source>
</evidence>
<sequence length="188" mass="21465">MKDNGEELPRIDYSKRLVSLSWHFLSAKECDDRASVDIDNGFLYFNFRALPGDGEYFIPGEHSFTTFEGIHGKLLDCLQIDLLRPVFDYYDLKYKSLLLLLVQVEGKIIELLAERGIDAEWFMVGCTTANDSPVSALRRTLVFPNVGFNGEIMESTPRTADLPISLLAELEIQLEQYFYGRAPIEHYA</sequence>
<dbReference type="RefSeq" id="WP_046765522.1">
    <property type="nucleotide sequence ID" value="NZ_LBIC01000010.1"/>
</dbReference>
<name>A0A0M3ANC5_9SPHN</name>
<keyword evidence="2" id="KW-1185">Reference proteome</keyword>
<accession>A0A0M3ANC5</accession>
<dbReference type="EMBL" id="LBIC01000010">
    <property type="protein sequence ID" value="KKW90436.1"/>
    <property type="molecule type" value="Genomic_DNA"/>
</dbReference>
<gene>
    <name evidence="1" type="ORF">YP76_20865</name>
</gene>
<protein>
    <submittedName>
        <fullName evidence="1">Uncharacterized protein</fullName>
    </submittedName>
</protein>
<dbReference type="AlphaFoldDB" id="A0A0M3ANC5"/>